<proteinExistence type="predicted"/>
<gene>
    <name evidence="3" type="ORF">EZV62_004976</name>
</gene>
<dbReference type="AlphaFoldDB" id="A0A5C7ILG0"/>
<evidence type="ECO:0000313" key="4">
    <source>
        <dbReference type="Proteomes" id="UP000323000"/>
    </source>
</evidence>
<accession>A0A5C7ILG0</accession>
<dbReference type="SUPFAM" id="SSF57756">
    <property type="entry name" value="Retrovirus zinc finger-like domains"/>
    <property type="match status" value="1"/>
</dbReference>
<protein>
    <recommendedName>
        <fullName evidence="2">CCHC-type domain-containing protein</fullName>
    </recommendedName>
</protein>
<dbReference type="PROSITE" id="PS50158">
    <property type="entry name" value="ZF_CCHC"/>
    <property type="match status" value="1"/>
</dbReference>
<dbReference type="SMART" id="SM00343">
    <property type="entry name" value="ZnF_C2HC"/>
    <property type="match status" value="1"/>
</dbReference>
<name>A0A5C7ILG0_9ROSI</name>
<comment type="caution">
    <text evidence="3">The sequence shown here is derived from an EMBL/GenBank/DDBJ whole genome shotgun (WGS) entry which is preliminary data.</text>
</comment>
<dbReference type="PANTHER" id="PTHR31286">
    <property type="entry name" value="GLYCINE-RICH CELL WALL STRUCTURAL PROTEIN 1.8-LIKE"/>
    <property type="match status" value="1"/>
</dbReference>
<keyword evidence="1" id="KW-0479">Metal-binding</keyword>
<dbReference type="PANTHER" id="PTHR31286:SF167">
    <property type="entry name" value="OS09G0268800 PROTEIN"/>
    <property type="match status" value="1"/>
</dbReference>
<organism evidence="3 4">
    <name type="scientific">Acer yangbiense</name>
    <dbReference type="NCBI Taxonomy" id="1000413"/>
    <lineage>
        <taxon>Eukaryota</taxon>
        <taxon>Viridiplantae</taxon>
        <taxon>Streptophyta</taxon>
        <taxon>Embryophyta</taxon>
        <taxon>Tracheophyta</taxon>
        <taxon>Spermatophyta</taxon>
        <taxon>Magnoliopsida</taxon>
        <taxon>eudicotyledons</taxon>
        <taxon>Gunneridae</taxon>
        <taxon>Pentapetalae</taxon>
        <taxon>rosids</taxon>
        <taxon>malvids</taxon>
        <taxon>Sapindales</taxon>
        <taxon>Sapindaceae</taxon>
        <taxon>Hippocastanoideae</taxon>
        <taxon>Acereae</taxon>
        <taxon>Acer</taxon>
    </lineage>
</organism>
<dbReference type="EMBL" id="VAHF01000002">
    <property type="protein sequence ID" value="TXG70041.1"/>
    <property type="molecule type" value="Genomic_DNA"/>
</dbReference>
<dbReference type="InterPro" id="IPR036875">
    <property type="entry name" value="Znf_CCHC_sf"/>
</dbReference>
<feature type="domain" description="CCHC-type" evidence="2">
    <location>
        <begin position="130"/>
        <end position="143"/>
    </location>
</feature>
<dbReference type="OrthoDB" id="2219495at2759"/>
<dbReference type="GO" id="GO:0003676">
    <property type="term" value="F:nucleic acid binding"/>
    <property type="evidence" value="ECO:0007669"/>
    <property type="project" value="InterPro"/>
</dbReference>
<reference evidence="4" key="1">
    <citation type="journal article" date="2019" name="Gigascience">
        <title>De novo genome assembly of the endangered Acer yangbiense, a plant species with extremely small populations endemic to Yunnan Province, China.</title>
        <authorList>
            <person name="Yang J."/>
            <person name="Wariss H.M."/>
            <person name="Tao L."/>
            <person name="Zhang R."/>
            <person name="Yun Q."/>
            <person name="Hollingsworth P."/>
            <person name="Dao Z."/>
            <person name="Luo G."/>
            <person name="Guo H."/>
            <person name="Ma Y."/>
            <person name="Sun W."/>
        </authorList>
    </citation>
    <scope>NUCLEOTIDE SEQUENCE [LARGE SCALE GENOMIC DNA]</scope>
    <source>
        <strain evidence="4">cv. Malutang</strain>
    </source>
</reference>
<dbReference type="Pfam" id="PF14392">
    <property type="entry name" value="zf-CCHC_4"/>
    <property type="match status" value="1"/>
</dbReference>
<evidence type="ECO:0000259" key="2">
    <source>
        <dbReference type="PROSITE" id="PS50158"/>
    </source>
</evidence>
<dbReference type="InterPro" id="IPR040256">
    <property type="entry name" value="At4g02000-like"/>
</dbReference>
<evidence type="ECO:0000313" key="3">
    <source>
        <dbReference type="EMBL" id="TXG70041.1"/>
    </source>
</evidence>
<dbReference type="InterPro" id="IPR001878">
    <property type="entry name" value="Znf_CCHC"/>
</dbReference>
<keyword evidence="1" id="KW-0862">Zinc</keyword>
<sequence>MNAEDVAVLCEALTLKEKEGPLEPLQIGLKSDGEKRLALKLVGKFLSNKLVNRAAFISMIPRIWKTKNHVDIEVREIDTGPSGECVWKYIRVRVVINVDKPLRRILRVDVMRDGKETTMLLRYERLPDHCFRCGRIGHVVRDCLEQAHNGDFEDYNLMYGAWLKASSPFKMNQYRQNVDKDMNREVTGVAARSVGPLSTSRISISPPSGVNEDKGKAVAEAVAVEAVSKVGILGSMSDKITRNNRSDGDENVKKKVEEPVRRNLVDQFDEEFMGPLSNRGTFGIEDKCQPLDNNIAKLVENMTQLPPGPILKNTPILVSSSNIVGSSKLSALNIVGHDLDKNLGLSTDHVVEMDLDSGFGLLGKQKGKMCGPKVVTTGNVESNMVARPTTKKWKRRARSRVCNVSDLGVDILLGKRDLVVDEPSIVKRKKSEQLGEVSHGVSAILIENSWSTCGFQGGMSGILGSIKRCTTQLSKWYCDLARVCMEWTLDGTSLGDSQACKFDSDNGSVGKVVAVGILMIGAGGEGGGICGGCGLEIGALRWVHSIS</sequence>
<dbReference type="GO" id="GO:0008270">
    <property type="term" value="F:zinc ion binding"/>
    <property type="evidence" value="ECO:0007669"/>
    <property type="project" value="UniProtKB-KW"/>
</dbReference>
<dbReference type="Proteomes" id="UP000323000">
    <property type="component" value="Chromosome 2"/>
</dbReference>
<evidence type="ECO:0000256" key="1">
    <source>
        <dbReference type="PROSITE-ProRule" id="PRU00047"/>
    </source>
</evidence>
<dbReference type="InterPro" id="IPR025836">
    <property type="entry name" value="Zn_knuckle_CX2CX4HX4C"/>
</dbReference>
<keyword evidence="4" id="KW-1185">Reference proteome</keyword>
<keyword evidence="1" id="KW-0863">Zinc-finger</keyword>